<evidence type="ECO:0000313" key="7">
    <source>
        <dbReference type="EMBL" id="KAJ7362215.1"/>
    </source>
</evidence>
<evidence type="ECO:0000256" key="3">
    <source>
        <dbReference type="PROSITE-ProRule" id="PRU00023"/>
    </source>
</evidence>
<gene>
    <name evidence="7" type="ORF">DFH08DRAFT_799268</name>
</gene>
<dbReference type="Pfam" id="PF13637">
    <property type="entry name" value="Ank_4"/>
    <property type="match status" value="1"/>
</dbReference>
<dbReference type="InterPro" id="IPR002110">
    <property type="entry name" value="Ankyrin_rpt"/>
</dbReference>
<evidence type="ECO:0000259" key="5">
    <source>
        <dbReference type="Pfam" id="PF05729"/>
    </source>
</evidence>
<sequence length="1308" mass="142777">MAAIGEDIAQAQDGHRVPAEKARGERGCGGSSEAIAEEPDARKWDVPCAWRGLGSQDRDGPARGVDENAAVDVGGMYLRAPKADARGLAEGAAGQALLNGREGLLEPRHVGGDATCVEIDMWMEIPSWRDGWRRWGWRDGCEAAMSTDGVVDERVGYCATRRLTIWQRNVEGMGRWAETNRRVSNGDGASLGLTFFHKTRALVERKGVGVTYLPKRARCRAFRGGLSSNEPIVDKLSGNYRKRRTCRCMHLVPIPGFTGVSETEALMALRTRSRSQSVGEDDSPEDILMEKYRSADGVREVDPSEIMSATRVNRLAAGAQAAQFSEEQYRCFAVIGACIRDRSAREERVGLQRLSAAARGMVDEAGTGHVGKRGQRRTGRSRSHVSRGGVGTRRKNQEDISEDRIPTHQSSSALNTIEAGNEWPVHIAVVVLLAVEESRGERSGPRNRDGNTCAELFDRDLINVALLTCEMLSLQKHRCRPKFGTLLQQFLREPDNKMEVSLSMFPQILDGNNEASHFPGSAASAFCLKAHCGACVLRRPILLYLSLLKYILVLQPQVYCSNIFSLIPTYSEWTWLSHPVNSTLPSMYIDIHGHFTQEAKEVMVERVLGEDRVAMEVLGKVPLYFRGSAEGNWLTKLEFTAGAGKTVLVSMVVDHLSAAFRNNKDIGVACIYLNHKEADQQSPLKILAENLYKQHWEKGTVPSLQEVADILSSSLKEFSQVFIVIDAIDEYPEDQRFILLKHLAEQMGLCLSVNLMVTSRPHVPAGPTLPNVETLEIGAMPEDIQNFVNRQIDLSPHLYKHVQRQPKLREDIHSKISSKSVDGMFLLAKLHIDSLSTKNTIREVREALNALPESLYGSYDIAIQRIDAQSDADRRTAHSAITWVTNAKRPLTVEELQVALAVKPGMRKLDEEEDLTDIDIILSVCAGLVIVDRESSVVRLVHYTTQEYLDSIQALLFPDAQTEITHTLLTFLNFDGYPELSWADSWHDLPPLVEYSQYCLAHAAGQSEVQLRKVLLEFLGGVFRWKKTLAGGKYSLEWQWNTMPWNYPGWPSRPSALWISAAANLVDTAKFLLDQAPLQLHSEHPEIIVASYYGHAEIVSFLLEKGADVNAAGGENGSSLQAAAAEGHTEIVSILLEKGANINAAGGFYGSSLQAAAAGGHTEIFSILLEKGADINAAGGRYGSSLQAAAAGGHTEIVGIFLEKGANVNAAGGFYGSSLQAAAAGGHTEIFRILFEKGADINAAGGRYGSSLQAAAAGGHTEIVGILLEKGAEVNAAGGFHGSSLQAAAAGGHTEIVGIFLEKGAVII</sequence>
<feature type="compositionally biased region" description="Basic and acidic residues" evidence="4">
    <location>
        <begin position="13"/>
        <end position="26"/>
    </location>
</feature>
<dbReference type="Proteomes" id="UP001218218">
    <property type="component" value="Unassembled WGS sequence"/>
</dbReference>
<dbReference type="Gene3D" id="3.40.50.300">
    <property type="entry name" value="P-loop containing nucleotide triphosphate hydrolases"/>
    <property type="match status" value="1"/>
</dbReference>
<feature type="repeat" description="ANK" evidence="3">
    <location>
        <begin position="1181"/>
        <end position="1213"/>
    </location>
</feature>
<dbReference type="InterPro" id="IPR054471">
    <property type="entry name" value="GPIID_WHD"/>
</dbReference>
<dbReference type="PANTHER" id="PTHR23206:SF7">
    <property type="entry name" value="PROTEIN KINASE DOMAIN-CONTAINING PROTEIN"/>
    <property type="match status" value="1"/>
</dbReference>
<dbReference type="SUPFAM" id="SSF52540">
    <property type="entry name" value="P-loop containing nucleoside triphosphate hydrolases"/>
    <property type="match status" value="1"/>
</dbReference>
<dbReference type="PANTHER" id="PTHR23206">
    <property type="entry name" value="MASK PROTEIN"/>
    <property type="match status" value="1"/>
</dbReference>
<evidence type="ECO:0000256" key="2">
    <source>
        <dbReference type="ARBA" id="ARBA00023043"/>
    </source>
</evidence>
<dbReference type="Pfam" id="PF05729">
    <property type="entry name" value="NACHT"/>
    <property type="match status" value="1"/>
</dbReference>
<feature type="domain" description="NACHT" evidence="5">
    <location>
        <begin position="641"/>
        <end position="783"/>
    </location>
</feature>
<feature type="domain" description="GPI inositol-deacylase winged helix" evidence="6">
    <location>
        <begin position="873"/>
        <end position="950"/>
    </location>
</feature>
<feature type="region of interest" description="Disordered" evidence="4">
    <location>
        <begin position="1"/>
        <end position="39"/>
    </location>
</feature>
<dbReference type="InterPro" id="IPR036770">
    <property type="entry name" value="Ankyrin_rpt-contain_sf"/>
</dbReference>
<dbReference type="PROSITE" id="PS50297">
    <property type="entry name" value="ANK_REP_REGION"/>
    <property type="match status" value="6"/>
</dbReference>
<dbReference type="PROSITE" id="PS50088">
    <property type="entry name" value="ANK_REPEAT"/>
    <property type="match status" value="6"/>
</dbReference>
<proteinExistence type="predicted"/>
<feature type="compositionally biased region" description="Basic and acidic residues" evidence="4">
    <location>
        <begin position="395"/>
        <end position="406"/>
    </location>
</feature>
<feature type="compositionally biased region" description="Basic residues" evidence="4">
    <location>
        <begin position="370"/>
        <end position="385"/>
    </location>
</feature>
<dbReference type="Gene3D" id="1.25.40.20">
    <property type="entry name" value="Ankyrin repeat-containing domain"/>
    <property type="match status" value="1"/>
</dbReference>
<feature type="repeat" description="ANK" evidence="3">
    <location>
        <begin position="1115"/>
        <end position="1147"/>
    </location>
</feature>
<name>A0AAD7AL90_9AGAR</name>
<protein>
    <recommendedName>
        <fullName evidence="9">NACHT domain-containing protein</fullName>
    </recommendedName>
</protein>
<keyword evidence="8" id="KW-1185">Reference proteome</keyword>
<dbReference type="SUPFAM" id="SSF48403">
    <property type="entry name" value="Ankyrin repeat"/>
    <property type="match status" value="1"/>
</dbReference>
<dbReference type="Pfam" id="PF22939">
    <property type="entry name" value="WHD_GPIID"/>
    <property type="match status" value="1"/>
</dbReference>
<dbReference type="InterPro" id="IPR051631">
    <property type="entry name" value="Ankyrin-KH/SAM_domain"/>
</dbReference>
<keyword evidence="2 3" id="KW-0040">ANK repeat</keyword>
<feature type="repeat" description="ANK" evidence="3">
    <location>
        <begin position="1247"/>
        <end position="1279"/>
    </location>
</feature>
<dbReference type="Pfam" id="PF12796">
    <property type="entry name" value="Ank_2"/>
    <property type="match status" value="1"/>
</dbReference>
<dbReference type="EMBL" id="JARIHO010000004">
    <property type="protein sequence ID" value="KAJ7362215.1"/>
    <property type="molecule type" value="Genomic_DNA"/>
</dbReference>
<evidence type="ECO:0000313" key="8">
    <source>
        <dbReference type="Proteomes" id="UP001218218"/>
    </source>
</evidence>
<evidence type="ECO:0000259" key="6">
    <source>
        <dbReference type="Pfam" id="PF22939"/>
    </source>
</evidence>
<keyword evidence="1" id="KW-0677">Repeat</keyword>
<dbReference type="InterPro" id="IPR027417">
    <property type="entry name" value="P-loop_NTPase"/>
</dbReference>
<evidence type="ECO:0008006" key="9">
    <source>
        <dbReference type="Google" id="ProtNLM"/>
    </source>
</evidence>
<dbReference type="InterPro" id="IPR007111">
    <property type="entry name" value="NACHT_NTPase"/>
</dbReference>
<reference evidence="7" key="1">
    <citation type="submission" date="2023-03" db="EMBL/GenBank/DDBJ databases">
        <title>Massive genome expansion in bonnet fungi (Mycena s.s.) driven by repeated elements and novel gene families across ecological guilds.</title>
        <authorList>
            <consortium name="Lawrence Berkeley National Laboratory"/>
            <person name="Harder C.B."/>
            <person name="Miyauchi S."/>
            <person name="Viragh M."/>
            <person name="Kuo A."/>
            <person name="Thoen E."/>
            <person name="Andreopoulos B."/>
            <person name="Lu D."/>
            <person name="Skrede I."/>
            <person name="Drula E."/>
            <person name="Henrissat B."/>
            <person name="Morin E."/>
            <person name="Kohler A."/>
            <person name="Barry K."/>
            <person name="LaButti K."/>
            <person name="Morin E."/>
            <person name="Salamov A."/>
            <person name="Lipzen A."/>
            <person name="Mereny Z."/>
            <person name="Hegedus B."/>
            <person name="Baldrian P."/>
            <person name="Stursova M."/>
            <person name="Weitz H."/>
            <person name="Taylor A."/>
            <person name="Grigoriev I.V."/>
            <person name="Nagy L.G."/>
            <person name="Martin F."/>
            <person name="Kauserud H."/>
        </authorList>
    </citation>
    <scope>NUCLEOTIDE SEQUENCE</scope>
    <source>
        <strain evidence="7">CBHHK002</strain>
    </source>
</reference>
<dbReference type="SMART" id="SM00248">
    <property type="entry name" value="ANK"/>
    <property type="match status" value="7"/>
</dbReference>
<evidence type="ECO:0000256" key="4">
    <source>
        <dbReference type="SAM" id="MobiDB-lite"/>
    </source>
</evidence>
<feature type="repeat" description="ANK" evidence="3">
    <location>
        <begin position="1082"/>
        <end position="1114"/>
    </location>
</feature>
<comment type="caution">
    <text evidence="7">The sequence shown here is derived from an EMBL/GenBank/DDBJ whole genome shotgun (WGS) entry which is preliminary data.</text>
</comment>
<dbReference type="Pfam" id="PF00023">
    <property type="entry name" value="Ank"/>
    <property type="match status" value="1"/>
</dbReference>
<feature type="region of interest" description="Disordered" evidence="4">
    <location>
        <begin position="366"/>
        <end position="412"/>
    </location>
</feature>
<evidence type="ECO:0000256" key="1">
    <source>
        <dbReference type="ARBA" id="ARBA00022737"/>
    </source>
</evidence>
<feature type="repeat" description="ANK" evidence="3">
    <location>
        <begin position="1151"/>
        <end position="1180"/>
    </location>
</feature>
<feature type="repeat" description="ANK" evidence="3">
    <location>
        <begin position="1217"/>
        <end position="1246"/>
    </location>
</feature>
<organism evidence="7 8">
    <name type="scientific">Mycena albidolilacea</name>
    <dbReference type="NCBI Taxonomy" id="1033008"/>
    <lineage>
        <taxon>Eukaryota</taxon>
        <taxon>Fungi</taxon>
        <taxon>Dikarya</taxon>
        <taxon>Basidiomycota</taxon>
        <taxon>Agaricomycotina</taxon>
        <taxon>Agaricomycetes</taxon>
        <taxon>Agaricomycetidae</taxon>
        <taxon>Agaricales</taxon>
        <taxon>Marasmiineae</taxon>
        <taxon>Mycenaceae</taxon>
        <taxon>Mycena</taxon>
    </lineage>
</organism>
<accession>A0AAD7AL90</accession>